<reference evidence="4" key="1">
    <citation type="submission" date="2021-01" db="EMBL/GenBank/DDBJ databases">
        <authorList>
            <person name="Corre E."/>
            <person name="Pelletier E."/>
            <person name="Niang G."/>
            <person name="Scheremetjew M."/>
            <person name="Finn R."/>
            <person name="Kale V."/>
            <person name="Holt S."/>
            <person name="Cochrane G."/>
            <person name="Meng A."/>
            <person name="Brown T."/>
            <person name="Cohen L."/>
        </authorList>
    </citation>
    <scope>NUCLEOTIDE SEQUENCE</scope>
    <source>
        <strain evidence="4">GSBS06</strain>
    </source>
</reference>
<dbReference type="EMBL" id="HBIN01019378">
    <property type="protein sequence ID" value="CAE0444745.1"/>
    <property type="molecule type" value="Transcribed_RNA"/>
</dbReference>
<evidence type="ECO:0000256" key="1">
    <source>
        <dbReference type="SAM" id="MobiDB-lite"/>
    </source>
</evidence>
<dbReference type="CDD" id="cd12885">
    <property type="entry name" value="SPRY_RanBP_like"/>
    <property type="match status" value="1"/>
</dbReference>
<dbReference type="SMART" id="SM00668">
    <property type="entry name" value="CTLH"/>
    <property type="match status" value="1"/>
</dbReference>
<dbReference type="AlphaFoldDB" id="A0A7S3V0W9"/>
<dbReference type="InterPro" id="IPR013144">
    <property type="entry name" value="CRA_dom"/>
</dbReference>
<evidence type="ECO:0008006" key="5">
    <source>
        <dbReference type="Google" id="ProtNLM"/>
    </source>
</evidence>
<name>A0A7S3V0W9_9STRA</name>
<dbReference type="InterPro" id="IPR013320">
    <property type="entry name" value="ConA-like_dom_sf"/>
</dbReference>
<dbReference type="PANTHER" id="PTHR12864">
    <property type="entry name" value="RAN BINDING PROTEIN 9-RELATED"/>
    <property type="match status" value="1"/>
</dbReference>
<feature type="compositionally biased region" description="Polar residues" evidence="1">
    <location>
        <begin position="1"/>
        <end position="18"/>
    </location>
</feature>
<gene>
    <name evidence="4" type="ORF">ASTO00021_LOCUS14786</name>
</gene>
<proteinExistence type="predicted"/>
<dbReference type="SMART" id="SM00449">
    <property type="entry name" value="SPRY"/>
    <property type="match status" value="1"/>
</dbReference>
<dbReference type="SMART" id="SM00757">
    <property type="entry name" value="CRA"/>
    <property type="match status" value="1"/>
</dbReference>
<dbReference type="PROSITE" id="PS50897">
    <property type="entry name" value="CTLH"/>
    <property type="match status" value="1"/>
</dbReference>
<dbReference type="Pfam" id="PF00622">
    <property type="entry name" value="SPRY"/>
    <property type="match status" value="1"/>
</dbReference>
<dbReference type="Pfam" id="PF10607">
    <property type="entry name" value="CTLH"/>
    <property type="match status" value="1"/>
</dbReference>
<sequence>MSSRFAANSNNSLGTTGANEKANDKFEKTSAVDVVENQSACPSGLDGNTASELVRVDCDELTVSYLGVGNHNEDYGCVQSKQPVPSDSYMYYFEVTVLNIGYSGNISIGLAPSPPGKCQLGTRPQAIGYCAGSRTLYKGASKGVITIDASVLVNKDVLGCGINMDTGIVFFTRNGRRLEALETEHEFEGEQEDIYPTISMHSSEESVRVNFGAFPFKYDISECMDQYKLEREKRLSQILLSSCDVIPLVKEYLCFHGYMNTLEKLIESDECNLDKIENENGIKGNLESISQDVQSKTTGQKPKSQENKLIRNEDLRSDIASFMENSKLKIRSEIRECIVNGKPLRALEMINKHFPDLEKDYKGDAFIHLYCQHFIELMRDDKVEDAVEYAREELSKYANSNPEHMQLVSPILGLIAFRNADESPVARFLKPERKLFVADTINLVILESMFEESKRSKLENCVINLAASKFIKKYSLGGRGPKFSVEKELGYSQHSTS</sequence>
<dbReference type="InterPro" id="IPR006595">
    <property type="entry name" value="CTLH_C"/>
</dbReference>
<dbReference type="InterPro" id="IPR024964">
    <property type="entry name" value="CTLH/CRA"/>
</dbReference>
<feature type="region of interest" description="Disordered" evidence="1">
    <location>
        <begin position="1"/>
        <end position="24"/>
    </location>
</feature>
<dbReference type="Gene3D" id="2.60.120.920">
    <property type="match status" value="1"/>
</dbReference>
<feature type="domain" description="CTLH" evidence="3">
    <location>
        <begin position="327"/>
        <end position="385"/>
    </location>
</feature>
<organism evidence="4">
    <name type="scientific">Aplanochytrium stocchinoi</name>
    <dbReference type="NCBI Taxonomy" id="215587"/>
    <lineage>
        <taxon>Eukaryota</taxon>
        <taxon>Sar</taxon>
        <taxon>Stramenopiles</taxon>
        <taxon>Bigyra</taxon>
        <taxon>Labyrinthulomycetes</taxon>
        <taxon>Thraustochytrida</taxon>
        <taxon>Thraustochytriidae</taxon>
        <taxon>Aplanochytrium</taxon>
    </lineage>
</organism>
<dbReference type="InterPro" id="IPR043136">
    <property type="entry name" value="B30.2/SPRY_sf"/>
</dbReference>
<dbReference type="PROSITE" id="PS50188">
    <property type="entry name" value="B302_SPRY"/>
    <property type="match status" value="1"/>
</dbReference>
<dbReference type="PROSITE" id="PS50896">
    <property type="entry name" value="LISH"/>
    <property type="match status" value="1"/>
</dbReference>
<dbReference type="InterPro" id="IPR044736">
    <property type="entry name" value="Gid1/RanBPM/SPLA_SPRY"/>
</dbReference>
<dbReference type="InterPro" id="IPR050618">
    <property type="entry name" value="Ubq-SigPath_Reg"/>
</dbReference>
<dbReference type="InterPro" id="IPR003877">
    <property type="entry name" value="SPRY_dom"/>
</dbReference>
<feature type="domain" description="B30.2/SPRY" evidence="2">
    <location>
        <begin position="22"/>
        <end position="216"/>
    </location>
</feature>
<evidence type="ECO:0000259" key="2">
    <source>
        <dbReference type="PROSITE" id="PS50188"/>
    </source>
</evidence>
<accession>A0A7S3V0W9</accession>
<protein>
    <recommendedName>
        <fullName evidence="5">B30.2/SPRY domain-containing protein</fullName>
    </recommendedName>
</protein>
<dbReference type="InterPro" id="IPR001870">
    <property type="entry name" value="B30.2/SPRY"/>
</dbReference>
<dbReference type="InterPro" id="IPR006594">
    <property type="entry name" value="LisH"/>
</dbReference>
<evidence type="ECO:0000259" key="3">
    <source>
        <dbReference type="PROSITE" id="PS50897"/>
    </source>
</evidence>
<dbReference type="SUPFAM" id="SSF49899">
    <property type="entry name" value="Concanavalin A-like lectins/glucanases"/>
    <property type="match status" value="1"/>
</dbReference>
<evidence type="ECO:0000313" key="4">
    <source>
        <dbReference type="EMBL" id="CAE0444745.1"/>
    </source>
</evidence>